<dbReference type="SUPFAM" id="SSF100985">
    <property type="entry name" value="Sporulation inhibitor Sda"/>
    <property type="match status" value="1"/>
</dbReference>
<evidence type="ECO:0000313" key="1">
    <source>
        <dbReference type="EMBL" id="MDL4841800.1"/>
    </source>
</evidence>
<keyword evidence="1" id="KW-0649">Protein kinase inhibitor</keyword>
<gene>
    <name evidence="1" type="primary">sda</name>
    <name evidence="1" type="ORF">QQS35_15275</name>
</gene>
<proteinExistence type="predicted"/>
<dbReference type="Pfam" id="PF08970">
    <property type="entry name" value="Sda"/>
    <property type="match status" value="1"/>
</dbReference>
<organism evidence="1 2">
    <name type="scientific">Aquibacillus rhizosphaerae</name>
    <dbReference type="NCBI Taxonomy" id="3051431"/>
    <lineage>
        <taxon>Bacteria</taxon>
        <taxon>Bacillati</taxon>
        <taxon>Bacillota</taxon>
        <taxon>Bacilli</taxon>
        <taxon>Bacillales</taxon>
        <taxon>Bacillaceae</taxon>
        <taxon>Aquibacillus</taxon>
    </lineage>
</organism>
<name>A0ABT7L7F9_9BACI</name>
<evidence type="ECO:0000313" key="2">
    <source>
        <dbReference type="Proteomes" id="UP001235343"/>
    </source>
</evidence>
<keyword evidence="2" id="KW-1185">Reference proteome</keyword>
<comment type="caution">
    <text evidence="1">The sequence shown here is derived from an EMBL/GenBank/DDBJ whole genome shotgun (WGS) entry which is preliminary data.</text>
</comment>
<accession>A0ABT7L7F9</accession>
<dbReference type="RefSeq" id="WP_285933081.1">
    <property type="nucleotide sequence ID" value="NZ_JASTZU010000048.1"/>
</dbReference>
<dbReference type="InterPro" id="IPR015064">
    <property type="entry name" value="Sda"/>
</dbReference>
<dbReference type="GO" id="GO:0004860">
    <property type="term" value="F:protein kinase inhibitor activity"/>
    <property type="evidence" value="ECO:0007669"/>
    <property type="project" value="UniProtKB-KW"/>
</dbReference>
<reference evidence="1 2" key="1">
    <citation type="submission" date="2023-06" db="EMBL/GenBank/DDBJ databases">
        <title>Aquibacillus rhizosphaerae LR5S19.</title>
        <authorList>
            <person name="Sun J.-Q."/>
        </authorList>
    </citation>
    <scope>NUCLEOTIDE SEQUENCE [LARGE SCALE GENOMIC DNA]</scope>
    <source>
        <strain evidence="1 2">LR5S19</strain>
    </source>
</reference>
<dbReference type="EMBL" id="JASTZU010000048">
    <property type="protein sequence ID" value="MDL4841800.1"/>
    <property type="molecule type" value="Genomic_DNA"/>
</dbReference>
<dbReference type="Proteomes" id="UP001235343">
    <property type="component" value="Unassembled WGS sequence"/>
</dbReference>
<protein>
    <submittedName>
        <fullName evidence="1">Sporulation histidine kinase inhibitor Sda</fullName>
    </submittedName>
</protein>
<sequence>MFETLSNEKLATAYQKAIELKLDEDFIELLKKEMINRDLEIIR</sequence>
<dbReference type="InterPro" id="IPR036916">
    <property type="entry name" value="Sda_sf"/>
</dbReference>
<dbReference type="Gene3D" id="1.10.287.1100">
    <property type="entry name" value="Sporulation inhibitor A"/>
    <property type="match status" value="1"/>
</dbReference>